<reference evidence="2 3" key="1">
    <citation type="submission" date="2018-09" db="EMBL/GenBank/DDBJ databases">
        <title>Genome sequencing of strain 2DFW10M-5.</title>
        <authorList>
            <person name="Heo J."/>
            <person name="Kim S.-J."/>
            <person name="Kwon S.-W."/>
        </authorList>
    </citation>
    <scope>NUCLEOTIDE SEQUENCE [LARGE SCALE GENOMIC DNA]</scope>
    <source>
        <strain evidence="2 3">2DFW10M-5</strain>
    </source>
</reference>
<organism evidence="2 3">
    <name type="scientific">Gryllotalpicola protaetiae</name>
    <dbReference type="NCBI Taxonomy" id="2419771"/>
    <lineage>
        <taxon>Bacteria</taxon>
        <taxon>Bacillati</taxon>
        <taxon>Actinomycetota</taxon>
        <taxon>Actinomycetes</taxon>
        <taxon>Micrococcales</taxon>
        <taxon>Microbacteriaceae</taxon>
        <taxon>Gryllotalpicola</taxon>
    </lineage>
</organism>
<dbReference type="EMBL" id="CP032624">
    <property type="protein sequence ID" value="AYG05253.1"/>
    <property type="molecule type" value="Genomic_DNA"/>
</dbReference>
<feature type="domain" description="AB hydrolase-1" evidence="1">
    <location>
        <begin position="77"/>
        <end position="319"/>
    </location>
</feature>
<dbReference type="InterPro" id="IPR029058">
    <property type="entry name" value="AB_hydrolase_fold"/>
</dbReference>
<dbReference type="PIRSF" id="PIRSF037442">
    <property type="entry name" value="UCP037442_abhydr"/>
    <property type="match status" value="1"/>
</dbReference>
<gene>
    <name evidence="2" type="ORF">D7I44_03630</name>
</gene>
<dbReference type="SUPFAM" id="SSF53474">
    <property type="entry name" value="alpha/beta-Hydrolases"/>
    <property type="match status" value="1"/>
</dbReference>
<accession>A0A387BN50</accession>
<evidence type="ECO:0000313" key="3">
    <source>
        <dbReference type="Proteomes" id="UP000275069"/>
    </source>
</evidence>
<name>A0A387BN50_9MICO</name>
<keyword evidence="2" id="KW-0378">Hydrolase</keyword>
<dbReference type="InterPro" id="IPR017208">
    <property type="entry name" value="UCP037442_abhydr"/>
</dbReference>
<keyword evidence="3" id="KW-1185">Reference proteome</keyword>
<proteinExistence type="predicted"/>
<dbReference type="Pfam" id="PF12697">
    <property type="entry name" value="Abhydrolase_6"/>
    <property type="match status" value="1"/>
</dbReference>
<evidence type="ECO:0000259" key="1">
    <source>
        <dbReference type="Pfam" id="PF12697"/>
    </source>
</evidence>
<dbReference type="Gene3D" id="3.40.50.1820">
    <property type="entry name" value="alpha/beta hydrolase"/>
    <property type="match status" value="1"/>
</dbReference>
<sequence>MTAPAWIWRVSKSRGMRTTVLAGFRPLVVVTSQGETRASAQVDSVAGMATEHPITAPDGTRTVVDEYEANADAGAAVLFLPALGVPIGYYRPLFEKAAARGIRIFGLEMRGRPRTSTTDMRKHDWGYATIIEQDIPAAFAQSPLGEVEHLTVVGHSLGGLLALTATGAGILRPDRIMTAASGAAHYTSRDGFVARQQRRFVTPWAKTVTQFWGYFPGDKLGFGDRQPKTMIGDWHREARFNRFVFANTSVDYEEALHHVEVPVLQLSFAGDALVSPRAVDMLADRVGPVRPERLHLGTEANAGRAWDHVRWPRQNADAVLDAMQSWARERRVG</sequence>
<dbReference type="GO" id="GO:0016787">
    <property type="term" value="F:hydrolase activity"/>
    <property type="evidence" value="ECO:0007669"/>
    <property type="project" value="UniProtKB-KW"/>
</dbReference>
<evidence type="ECO:0000313" key="2">
    <source>
        <dbReference type="EMBL" id="AYG05253.1"/>
    </source>
</evidence>
<protein>
    <submittedName>
        <fullName evidence="2">Alpha/beta fold hydrolase</fullName>
    </submittedName>
</protein>
<dbReference type="InterPro" id="IPR000073">
    <property type="entry name" value="AB_hydrolase_1"/>
</dbReference>
<dbReference type="OrthoDB" id="4536625at2"/>
<dbReference type="AlphaFoldDB" id="A0A387BN50"/>
<dbReference type="Proteomes" id="UP000275069">
    <property type="component" value="Chromosome"/>
</dbReference>
<dbReference type="KEGG" id="gry:D7I44_03630"/>